<evidence type="ECO:0000256" key="4">
    <source>
        <dbReference type="ARBA" id="ARBA00022989"/>
    </source>
</evidence>
<keyword evidence="4" id="KW-1133">Transmembrane helix</keyword>
<reference evidence="8 9" key="1">
    <citation type="journal article" date="2020" name="Nature">
        <title>Six reference-quality genomes reveal evolution of bat adaptations.</title>
        <authorList>
            <person name="Jebb D."/>
            <person name="Huang Z."/>
            <person name="Pippel M."/>
            <person name="Hughes G.M."/>
            <person name="Lavrichenko K."/>
            <person name="Devanna P."/>
            <person name="Winkler S."/>
            <person name="Jermiin L.S."/>
            <person name="Skirmuntt E.C."/>
            <person name="Katzourakis A."/>
            <person name="Burkitt-Gray L."/>
            <person name="Ray D.A."/>
            <person name="Sullivan K.A.M."/>
            <person name="Roscito J.G."/>
            <person name="Kirilenko B.M."/>
            <person name="Davalos L.M."/>
            <person name="Corthals A.P."/>
            <person name="Power M.L."/>
            <person name="Jones G."/>
            <person name="Ransome R.D."/>
            <person name="Dechmann D.K.N."/>
            <person name="Locatelli A.G."/>
            <person name="Puechmaille S.J."/>
            <person name="Fedrigo O."/>
            <person name="Jarvis E.D."/>
            <person name="Hiller M."/>
            <person name="Vernes S.C."/>
            <person name="Myers E.W."/>
            <person name="Teeling E.C."/>
        </authorList>
    </citation>
    <scope>NUCLEOTIDE SEQUENCE [LARGE SCALE GENOMIC DNA]</scope>
    <source>
        <strain evidence="8">Bat1K_MPI-CBG_1</strain>
    </source>
</reference>
<name>A0A834EF72_9CHIR</name>
<accession>A0A834EF72</accession>
<dbReference type="SMART" id="SM00765">
    <property type="entry name" value="MANEC"/>
    <property type="match status" value="1"/>
</dbReference>
<evidence type="ECO:0000256" key="2">
    <source>
        <dbReference type="ARBA" id="ARBA00022692"/>
    </source>
</evidence>
<evidence type="ECO:0000256" key="6">
    <source>
        <dbReference type="ARBA" id="ARBA00023180"/>
    </source>
</evidence>
<dbReference type="PROSITE" id="PS50986">
    <property type="entry name" value="MANSC"/>
    <property type="match status" value="1"/>
</dbReference>
<keyword evidence="8" id="KW-0675">Receptor</keyword>
<organism evidence="8 9">
    <name type="scientific">Phyllostomus discolor</name>
    <name type="common">pale spear-nosed bat</name>
    <dbReference type="NCBI Taxonomy" id="89673"/>
    <lineage>
        <taxon>Eukaryota</taxon>
        <taxon>Metazoa</taxon>
        <taxon>Chordata</taxon>
        <taxon>Craniata</taxon>
        <taxon>Vertebrata</taxon>
        <taxon>Euteleostomi</taxon>
        <taxon>Mammalia</taxon>
        <taxon>Eutheria</taxon>
        <taxon>Laurasiatheria</taxon>
        <taxon>Chiroptera</taxon>
        <taxon>Yangochiroptera</taxon>
        <taxon>Phyllostomidae</taxon>
        <taxon>Phyllostominae</taxon>
        <taxon>Phyllostomus</taxon>
    </lineage>
</organism>
<protein>
    <submittedName>
        <fullName evidence="8">LDL receptor related protein 11</fullName>
    </submittedName>
</protein>
<dbReference type="AlphaFoldDB" id="A0A834EF72"/>
<keyword evidence="3" id="KW-0732">Signal</keyword>
<comment type="caution">
    <text evidence="8">The sequence shown here is derived from an EMBL/GenBank/DDBJ whole genome shotgun (WGS) entry which is preliminary data.</text>
</comment>
<evidence type="ECO:0000256" key="3">
    <source>
        <dbReference type="ARBA" id="ARBA00022729"/>
    </source>
</evidence>
<dbReference type="PANTHER" id="PTHR46876">
    <property type="entry name" value="LOW-DENSITY LIPOPROTEIN RECEPTOR-RELATED PROTEIN 11"/>
    <property type="match status" value="1"/>
</dbReference>
<keyword evidence="5" id="KW-0472">Membrane</keyword>
<evidence type="ECO:0000313" key="9">
    <source>
        <dbReference type="Proteomes" id="UP000664940"/>
    </source>
</evidence>
<evidence type="ECO:0000256" key="5">
    <source>
        <dbReference type="ARBA" id="ARBA00023136"/>
    </source>
</evidence>
<dbReference type="EMBL" id="JABVXQ010000004">
    <property type="protein sequence ID" value="KAF6114814.1"/>
    <property type="molecule type" value="Genomic_DNA"/>
</dbReference>
<sequence length="299" mass="32061">MPASRSTAHLGSRPLLPAALALAAPESPGSELRQPPRHPALRGLLLLCLWLRSGLPAGQLRCPSCMRSCPACSSSWRTSAGSCSRSSHRRSWSGSCALAAAHSSCPGPGGGSYSVMSDAIIRIKDSVAAGASFLRAPSAVRDWQQSVEACCSEPRCSVAVVGLPRRPGSPAPALGCYLFNCTARGRSVCRFALHRDCSSYSLSRALEGQQTWELASRPPPRPRLYWGARRLARATTSSVTTAVASTSHWPAMEWSSVRTGLMKLSVTAVSQRRGIWGQGVSVFSHEMQSQYRSFSARFQ</sequence>
<comment type="subcellular location">
    <subcellularLocation>
        <location evidence="1">Membrane</location>
        <topology evidence="1">Single-pass type I membrane protein</topology>
    </subcellularLocation>
</comment>
<evidence type="ECO:0000313" key="8">
    <source>
        <dbReference type="EMBL" id="KAF6114814.1"/>
    </source>
</evidence>
<dbReference type="PANTHER" id="PTHR46876:SF1">
    <property type="entry name" value="LOW-DENSITY LIPOPROTEIN RECEPTOR-RELATED PROTEIN 11"/>
    <property type="match status" value="1"/>
</dbReference>
<dbReference type="InterPro" id="IPR011106">
    <property type="entry name" value="MANSC_N"/>
</dbReference>
<dbReference type="InterPro" id="IPR013980">
    <property type="entry name" value="MANSC_dom"/>
</dbReference>
<dbReference type="Proteomes" id="UP000664940">
    <property type="component" value="Unassembled WGS sequence"/>
</dbReference>
<keyword evidence="2" id="KW-0812">Transmembrane</keyword>
<feature type="domain" description="MANSC" evidence="7">
    <location>
        <begin position="115"/>
        <end position="200"/>
    </location>
</feature>
<dbReference type="Pfam" id="PF07502">
    <property type="entry name" value="MANEC"/>
    <property type="match status" value="1"/>
</dbReference>
<evidence type="ECO:0000256" key="1">
    <source>
        <dbReference type="ARBA" id="ARBA00004479"/>
    </source>
</evidence>
<evidence type="ECO:0000259" key="7">
    <source>
        <dbReference type="PROSITE" id="PS50986"/>
    </source>
</evidence>
<keyword evidence="6" id="KW-0325">Glycoprotein</keyword>
<proteinExistence type="predicted"/>
<dbReference type="GO" id="GO:0016020">
    <property type="term" value="C:membrane"/>
    <property type="evidence" value="ECO:0007669"/>
    <property type="project" value="UniProtKB-SubCell"/>
</dbReference>
<gene>
    <name evidence="8" type="ORF">HJG60_012355</name>
</gene>